<dbReference type="Proteomes" id="UP000027284">
    <property type="component" value="Unassembled WGS sequence"/>
</dbReference>
<dbReference type="GO" id="GO:0006508">
    <property type="term" value="P:proteolysis"/>
    <property type="evidence" value="ECO:0007669"/>
    <property type="project" value="InterPro"/>
</dbReference>
<protein>
    <recommendedName>
        <fullName evidence="2">PDZ domain-containing protein</fullName>
    </recommendedName>
</protein>
<evidence type="ECO:0000313" key="3">
    <source>
        <dbReference type="EMBL" id="KDA54572.1"/>
    </source>
</evidence>
<dbReference type="InterPro" id="IPR007484">
    <property type="entry name" value="Peptidase_M28"/>
</dbReference>
<dbReference type="Pfam" id="PF04389">
    <property type="entry name" value="Peptidase_M28"/>
    <property type="match status" value="1"/>
</dbReference>
<dbReference type="Gene3D" id="3.50.30.30">
    <property type="match status" value="1"/>
</dbReference>
<gene>
    <name evidence="3" type="ORF">EG19_10425</name>
</gene>
<keyword evidence="4" id="KW-1185">Reference proteome</keyword>
<dbReference type="OrthoDB" id="233977at2"/>
<dbReference type="Pfam" id="PF13180">
    <property type="entry name" value="PDZ_2"/>
    <property type="match status" value="1"/>
</dbReference>
<dbReference type="SUPFAM" id="SSF53187">
    <property type="entry name" value="Zn-dependent exopeptidases"/>
    <property type="match status" value="1"/>
</dbReference>
<comment type="caution">
    <text evidence="3">The sequence shown here is derived from an EMBL/GenBank/DDBJ whole genome shotgun (WGS) entry which is preliminary data.</text>
</comment>
<dbReference type="AlphaFoldDB" id="A0A062XPQ0"/>
<dbReference type="CDD" id="cd06779">
    <property type="entry name" value="cpPDZ_Deg_HtrA-like"/>
    <property type="match status" value="1"/>
</dbReference>
<dbReference type="SUPFAM" id="SSF50156">
    <property type="entry name" value="PDZ domain-like"/>
    <property type="match status" value="1"/>
</dbReference>
<name>A0A062XPQ0_9BACT</name>
<dbReference type="Gene3D" id="2.30.42.10">
    <property type="match status" value="1"/>
</dbReference>
<dbReference type="InterPro" id="IPR001478">
    <property type="entry name" value="PDZ"/>
</dbReference>
<feature type="domain" description="PDZ" evidence="2">
    <location>
        <begin position="495"/>
        <end position="573"/>
    </location>
</feature>
<reference evidence="3 4" key="1">
    <citation type="submission" date="2014-04" db="EMBL/GenBank/DDBJ databases">
        <title>The Genome Sequence of Thermoanaerobaculum aquaticum MP-01, The First Cultivated Group 23 Acidobacterium.</title>
        <authorList>
            <person name="Stamps B.W."/>
            <person name="Losey N.A."/>
            <person name="Lawson P.A."/>
            <person name="Stevenson B.S."/>
        </authorList>
    </citation>
    <scope>NUCLEOTIDE SEQUENCE [LARGE SCALE GENOMIC DNA]</scope>
    <source>
        <strain evidence="3 4">MP-01</strain>
    </source>
</reference>
<feature type="signal peptide" evidence="1">
    <location>
        <begin position="1"/>
        <end position="18"/>
    </location>
</feature>
<feature type="chain" id="PRO_5001616662" description="PDZ domain-containing protein" evidence="1">
    <location>
        <begin position="19"/>
        <end position="590"/>
    </location>
</feature>
<dbReference type="SUPFAM" id="SSF52025">
    <property type="entry name" value="PA domain"/>
    <property type="match status" value="1"/>
</dbReference>
<dbReference type="PANTHER" id="PTHR12147:SF26">
    <property type="entry name" value="PEPTIDASE M28 DOMAIN-CONTAINING PROTEIN"/>
    <property type="match status" value="1"/>
</dbReference>
<dbReference type="Pfam" id="PF02225">
    <property type="entry name" value="PA"/>
    <property type="match status" value="1"/>
</dbReference>
<dbReference type="GO" id="GO:0008235">
    <property type="term" value="F:metalloexopeptidase activity"/>
    <property type="evidence" value="ECO:0007669"/>
    <property type="project" value="InterPro"/>
</dbReference>
<evidence type="ECO:0000313" key="4">
    <source>
        <dbReference type="Proteomes" id="UP000027284"/>
    </source>
</evidence>
<dbReference type="Gene3D" id="3.40.630.10">
    <property type="entry name" value="Zn peptidases"/>
    <property type="match status" value="1"/>
</dbReference>
<dbReference type="STRING" id="1312852.EG19_10425"/>
<evidence type="ECO:0000256" key="1">
    <source>
        <dbReference type="SAM" id="SignalP"/>
    </source>
</evidence>
<dbReference type="PANTHER" id="PTHR12147">
    <property type="entry name" value="METALLOPEPTIDASE M28 FAMILY MEMBER"/>
    <property type="match status" value="1"/>
</dbReference>
<sequence length="590" mass="62415">MKKLPFLALLLAAGLAVAADLPSLRRDVYFLASSGLEGRRAGSVGAQVAASYIAQRFAALGLSPAGEEGSFFQPFTFVANVTPGPANALSFSGAVTLQAQPQEFAPVPFSASGEAEGEVVFVGYGISAPEAGYDDYQGVDVKGKVALLLRFSPAGDDPSSPFAPYLPLRRKVSDAVAKGAAAVLIATGPASKESGEPVKVPFDYSFADAGVPVMAIATPLAERLFAGQGFTLRELQERMDSRREPASRPLPVTARIKADLQPERRQTANVLAMLPGTDPVVGHELVVVGAHYDHLGFGGPGSNSLAPDVRAVHNGADDNASGVAALLEIARQLAAHPPRRSVLFVSFGAEELGLLGSSYLLQHFPLPKDWVVAMVNLDMVGRPKKGPALTVGGYGTAKEWAELIPKLNRNHHLKLTTSAGGYGASDHSSFYSAGIPVLFFFTGAHEDYHRPSDDAEKLNYPGFARVVQFATDTVRAVANLPERPTYQKVAQEEGPRRSFKVRTGLIPEYGWEGRGVKVSGVRGGSAAEKAGLQAGDVVIKVGERVVHNIYDYMYALGDHLPGETVPFTVQRGEQTLTLPVTFEAGGGGKS</sequence>
<dbReference type="EMBL" id="JMFG01000006">
    <property type="protein sequence ID" value="KDA54572.1"/>
    <property type="molecule type" value="Genomic_DNA"/>
</dbReference>
<organism evidence="3 4">
    <name type="scientific">Thermoanaerobaculum aquaticum</name>
    <dbReference type="NCBI Taxonomy" id="1312852"/>
    <lineage>
        <taxon>Bacteria</taxon>
        <taxon>Pseudomonadati</taxon>
        <taxon>Acidobacteriota</taxon>
        <taxon>Thermoanaerobaculia</taxon>
        <taxon>Thermoanaerobaculales</taxon>
        <taxon>Thermoanaerobaculaceae</taxon>
        <taxon>Thermoanaerobaculum</taxon>
    </lineage>
</organism>
<dbReference type="InterPro" id="IPR046450">
    <property type="entry name" value="PA_dom_sf"/>
</dbReference>
<proteinExistence type="predicted"/>
<dbReference type="InterPro" id="IPR036034">
    <property type="entry name" value="PDZ_sf"/>
</dbReference>
<dbReference type="InterPro" id="IPR045175">
    <property type="entry name" value="M28_fam"/>
</dbReference>
<accession>A0A062XPQ0</accession>
<dbReference type="InterPro" id="IPR003137">
    <property type="entry name" value="PA_domain"/>
</dbReference>
<dbReference type="SMART" id="SM00228">
    <property type="entry name" value="PDZ"/>
    <property type="match status" value="1"/>
</dbReference>
<evidence type="ECO:0000259" key="2">
    <source>
        <dbReference type="SMART" id="SM00228"/>
    </source>
</evidence>
<keyword evidence="1" id="KW-0732">Signal</keyword>
<dbReference type="RefSeq" id="WP_053334788.1">
    <property type="nucleotide sequence ID" value="NZ_JMFG01000006.1"/>
</dbReference>